<proteinExistence type="predicted"/>
<dbReference type="GO" id="GO:0001965">
    <property type="term" value="F:G-protein alpha-subunit binding"/>
    <property type="evidence" value="ECO:0007669"/>
    <property type="project" value="TreeGrafter"/>
</dbReference>
<dbReference type="Proteomes" id="UP000515163">
    <property type="component" value="Unplaced"/>
</dbReference>
<evidence type="ECO:0000256" key="4">
    <source>
        <dbReference type="PROSITE-ProRule" id="PRU00339"/>
    </source>
</evidence>
<dbReference type="AlphaFoldDB" id="A0A6P8HCW9"/>
<dbReference type="Gene3D" id="1.25.40.10">
    <property type="entry name" value="Tetratricopeptide repeat domain"/>
    <property type="match status" value="1"/>
</dbReference>
<dbReference type="SUPFAM" id="SSF48452">
    <property type="entry name" value="TPR-like"/>
    <property type="match status" value="1"/>
</dbReference>
<dbReference type="InParanoid" id="A0A6P8HCW9"/>
<dbReference type="PROSITE" id="PS50005">
    <property type="entry name" value="TPR"/>
    <property type="match status" value="1"/>
</dbReference>
<accession>A0A6P8HCW9</accession>
<dbReference type="PANTHER" id="PTHR45954:SF1">
    <property type="entry name" value="LD33695P"/>
    <property type="match status" value="1"/>
</dbReference>
<dbReference type="GO" id="GO:0005938">
    <property type="term" value="C:cell cortex"/>
    <property type="evidence" value="ECO:0007669"/>
    <property type="project" value="TreeGrafter"/>
</dbReference>
<evidence type="ECO:0000256" key="3">
    <source>
        <dbReference type="ARBA" id="ARBA00022737"/>
    </source>
</evidence>
<dbReference type="KEGG" id="aten:116287969"/>
<comment type="subcellular location">
    <subcellularLocation>
        <location evidence="1">Cytoplasm</location>
    </subcellularLocation>
</comment>
<organism evidence="6 7">
    <name type="scientific">Actinia tenebrosa</name>
    <name type="common">Australian red waratah sea anemone</name>
    <dbReference type="NCBI Taxonomy" id="6105"/>
    <lineage>
        <taxon>Eukaryota</taxon>
        <taxon>Metazoa</taxon>
        <taxon>Cnidaria</taxon>
        <taxon>Anthozoa</taxon>
        <taxon>Hexacorallia</taxon>
        <taxon>Actiniaria</taxon>
        <taxon>Actiniidae</taxon>
        <taxon>Actinia</taxon>
    </lineage>
</organism>
<dbReference type="GeneID" id="116287969"/>
<sequence length="292" mass="34131">MGSKLCSKFRKFKKKVFLKKEKYDRLEEADKPEDFPPEISSVTKPLTESSRPTKRSIVKKEKNNQRDDKELIKKEETHEPSTFEDIESSIVNLLEQLKKVSSATRTADKVTEKAEIINNLGAAYYKICDFQMSKKYYEMYLKNLGKNASPFLMQRAHCNIGCVYRRLGDFDQAEEHFQEGLEISEQLQDMKSKGRLLNNMGNICEMRKDFEGAIYYHAQRRKIAETMGDWETEAKACASLGNSYQITGNLRASIVFYERVVIWLKRKYIFEQKEGKRRSIVSSFSLEDEQWV</sequence>
<keyword evidence="6" id="KW-1185">Reference proteome</keyword>
<protein>
    <submittedName>
        <fullName evidence="7">G-protein-signaling modulator 2-like</fullName>
    </submittedName>
</protein>
<feature type="compositionally biased region" description="Basic and acidic residues" evidence="5">
    <location>
        <begin position="58"/>
        <end position="80"/>
    </location>
</feature>
<evidence type="ECO:0000256" key="5">
    <source>
        <dbReference type="SAM" id="MobiDB-lite"/>
    </source>
</evidence>
<feature type="compositionally biased region" description="Polar residues" evidence="5">
    <location>
        <begin position="40"/>
        <end position="50"/>
    </location>
</feature>
<evidence type="ECO:0000256" key="1">
    <source>
        <dbReference type="ARBA" id="ARBA00004496"/>
    </source>
</evidence>
<dbReference type="InterPro" id="IPR019734">
    <property type="entry name" value="TPR_rpt"/>
</dbReference>
<name>A0A6P8HCW9_ACTTE</name>
<dbReference type="Pfam" id="PF13424">
    <property type="entry name" value="TPR_12"/>
    <property type="match status" value="1"/>
</dbReference>
<feature type="repeat" description="TPR" evidence="4">
    <location>
        <begin position="154"/>
        <end position="187"/>
    </location>
</feature>
<keyword evidence="3" id="KW-0677">Repeat</keyword>
<dbReference type="PANTHER" id="PTHR45954">
    <property type="entry name" value="LD33695P"/>
    <property type="match status" value="1"/>
</dbReference>
<dbReference type="GO" id="GO:0000132">
    <property type="term" value="P:establishment of mitotic spindle orientation"/>
    <property type="evidence" value="ECO:0007669"/>
    <property type="project" value="TreeGrafter"/>
</dbReference>
<keyword evidence="4" id="KW-0802">TPR repeat</keyword>
<evidence type="ECO:0000313" key="7">
    <source>
        <dbReference type="RefSeq" id="XP_031550542.1"/>
    </source>
</evidence>
<keyword evidence="2" id="KW-0963">Cytoplasm</keyword>
<evidence type="ECO:0000313" key="6">
    <source>
        <dbReference type="Proteomes" id="UP000515163"/>
    </source>
</evidence>
<dbReference type="GO" id="GO:0005092">
    <property type="term" value="F:GDP-dissociation inhibitor activity"/>
    <property type="evidence" value="ECO:0007669"/>
    <property type="project" value="TreeGrafter"/>
</dbReference>
<dbReference type="OrthoDB" id="5973211at2759"/>
<dbReference type="RefSeq" id="XP_031550542.1">
    <property type="nucleotide sequence ID" value="XM_031694682.1"/>
</dbReference>
<reference evidence="7" key="1">
    <citation type="submission" date="2025-08" db="UniProtKB">
        <authorList>
            <consortium name="RefSeq"/>
        </authorList>
    </citation>
    <scope>IDENTIFICATION</scope>
    <source>
        <tissue evidence="7">Tentacle</tissue>
    </source>
</reference>
<dbReference type="InterPro" id="IPR052386">
    <property type="entry name" value="GPSM"/>
</dbReference>
<dbReference type="InterPro" id="IPR011990">
    <property type="entry name" value="TPR-like_helical_dom_sf"/>
</dbReference>
<feature type="region of interest" description="Disordered" evidence="5">
    <location>
        <begin position="27"/>
        <end position="80"/>
    </location>
</feature>
<evidence type="ECO:0000256" key="2">
    <source>
        <dbReference type="ARBA" id="ARBA00022490"/>
    </source>
</evidence>
<gene>
    <name evidence="7" type="primary">LOC116287969</name>
</gene>
<dbReference type="SMART" id="SM00028">
    <property type="entry name" value="TPR"/>
    <property type="match status" value="4"/>
</dbReference>